<keyword evidence="2 8" id="KW-0863">Zinc-finger</keyword>
<dbReference type="EMBL" id="CM001884">
    <property type="protein sequence ID" value="EOY28319.1"/>
    <property type="molecule type" value="Genomic_DNA"/>
</dbReference>
<feature type="compositionally biased region" description="Low complexity" evidence="10">
    <location>
        <begin position="168"/>
        <end position="193"/>
    </location>
</feature>
<evidence type="ECO:0000313" key="13">
    <source>
        <dbReference type="Proteomes" id="UP000026915"/>
    </source>
</evidence>
<reference evidence="12 13" key="1">
    <citation type="journal article" date="2013" name="Genome Biol.">
        <title>The genome sequence of the most widely cultivated cacao type and its use to identify candidate genes regulating pod color.</title>
        <authorList>
            <person name="Motamayor J.C."/>
            <person name="Mockaitis K."/>
            <person name="Schmutz J."/>
            <person name="Haiminen N."/>
            <person name="Iii D.L."/>
            <person name="Cornejo O."/>
            <person name="Findley S.D."/>
            <person name="Zheng P."/>
            <person name="Utro F."/>
            <person name="Royaert S."/>
            <person name="Saski C."/>
            <person name="Jenkins J."/>
            <person name="Podicheti R."/>
            <person name="Zhao M."/>
            <person name="Scheffler B.E."/>
            <person name="Stack J.C."/>
            <person name="Feltus F.A."/>
            <person name="Mustiga G.M."/>
            <person name="Amores F."/>
            <person name="Phillips W."/>
            <person name="Marelli J.P."/>
            <person name="May G.D."/>
            <person name="Shapiro H."/>
            <person name="Ma J."/>
            <person name="Bustamante C.D."/>
            <person name="Schnell R.J."/>
            <person name="Main D."/>
            <person name="Gilbert D."/>
            <person name="Parida L."/>
            <person name="Kuhn D.N."/>
        </authorList>
    </citation>
    <scope>NUCLEOTIDE SEQUENCE [LARGE SCALE GENOMIC DNA]</scope>
    <source>
        <strain evidence="13">cv. Matina 1-6</strain>
    </source>
</reference>
<accession>A0A061GMJ2</accession>
<gene>
    <name evidence="12" type="ORF">TCM_029918</name>
</gene>
<dbReference type="PROSITE" id="PS50884">
    <property type="entry name" value="ZF_DOF_2"/>
    <property type="match status" value="1"/>
</dbReference>
<proteinExistence type="predicted"/>
<dbReference type="eggNOG" id="ENOG502RH68">
    <property type="taxonomic scope" value="Eukaryota"/>
</dbReference>
<evidence type="ECO:0000256" key="2">
    <source>
        <dbReference type="ARBA" id="ARBA00022771"/>
    </source>
</evidence>
<evidence type="ECO:0000256" key="3">
    <source>
        <dbReference type="ARBA" id="ARBA00022833"/>
    </source>
</evidence>
<feature type="domain" description="Dof-type" evidence="11">
    <location>
        <begin position="112"/>
        <end position="166"/>
    </location>
</feature>
<evidence type="ECO:0000313" key="12">
    <source>
        <dbReference type="EMBL" id="EOY28319.1"/>
    </source>
</evidence>
<dbReference type="GO" id="GO:0005634">
    <property type="term" value="C:nucleus"/>
    <property type="evidence" value="ECO:0007669"/>
    <property type="project" value="UniProtKB-SubCell"/>
</dbReference>
<dbReference type="OMA" id="GLEMSNY"/>
<keyword evidence="13" id="KW-1185">Reference proteome</keyword>
<dbReference type="PANTHER" id="PTHR31992:SF97">
    <property type="entry name" value="DOF ZINC FINGER PROTEIN"/>
    <property type="match status" value="1"/>
</dbReference>
<dbReference type="Pfam" id="PF02701">
    <property type="entry name" value="Zn_ribbon_Dof"/>
    <property type="match status" value="1"/>
</dbReference>
<keyword evidence="5 8" id="KW-0238">DNA-binding</keyword>
<dbReference type="GO" id="GO:0003700">
    <property type="term" value="F:DNA-binding transcription factor activity"/>
    <property type="evidence" value="ECO:0007669"/>
    <property type="project" value="UniProtKB-UniRule"/>
</dbReference>
<evidence type="ECO:0000256" key="8">
    <source>
        <dbReference type="PROSITE-ProRule" id="PRU00071"/>
    </source>
</evidence>
<comment type="function">
    <text evidence="9">Transcription factor that binds specifically to a 5'-AA[AG]G-3' consensus core sequence.</text>
</comment>
<feature type="region of interest" description="Disordered" evidence="10">
    <location>
        <begin position="92"/>
        <end position="113"/>
    </location>
</feature>
<dbReference type="PROSITE" id="PS01361">
    <property type="entry name" value="ZF_DOF_1"/>
    <property type="match status" value="1"/>
</dbReference>
<evidence type="ECO:0000256" key="4">
    <source>
        <dbReference type="ARBA" id="ARBA00023015"/>
    </source>
</evidence>
<keyword evidence="3 9" id="KW-0862">Zinc</keyword>
<keyword evidence="7 8" id="KW-0539">Nucleus</keyword>
<evidence type="ECO:0000259" key="11">
    <source>
        <dbReference type="PROSITE" id="PS50884"/>
    </source>
</evidence>
<evidence type="ECO:0000256" key="5">
    <source>
        <dbReference type="ARBA" id="ARBA00023125"/>
    </source>
</evidence>
<dbReference type="PANTHER" id="PTHR31992">
    <property type="entry name" value="DOF ZINC FINGER PROTEIN DOF1.4-RELATED"/>
    <property type="match status" value="1"/>
</dbReference>
<dbReference type="InterPro" id="IPR003851">
    <property type="entry name" value="Znf_Dof"/>
</dbReference>
<dbReference type="GO" id="GO:0003677">
    <property type="term" value="F:DNA binding"/>
    <property type="evidence" value="ECO:0007669"/>
    <property type="project" value="UniProtKB-UniRule"/>
</dbReference>
<evidence type="ECO:0000256" key="6">
    <source>
        <dbReference type="ARBA" id="ARBA00023163"/>
    </source>
</evidence>
<evidence type="ECO:0000256" key="7">
    <source>
        <dbReference type="ARBA" id="ARBA00023242"/>
    </source>
</evidence>
<sequence>MLTSHHLPGNFLAFDTLHYPIASKHHTVWLISKNLIILLFFRTLLLIALTCGSLLEVSEVRYRDMGLSSKQVSSDGLGWSQSLLQAQTLGLPKASPAKRQQPQNQQQQSEPLKCPRCDSTNTKFCYYNNYNKSQPRHFCKTCKRHWTKGGTLRNVPVGGGRKNKRLKTSNSSTAAAAPASTSTTSAIKSSTASGVNNNRLNTFMAVQPQQQRQDLQLPLADQKNISNIQFQALSRPPSSLLQQNSINCSNLDGKSFSTSNGVFLGSTLPLPQTQGLQFPFSSSSSSSFDTTRSSISTSFQSSTIYNYTGETMEDPTITSVIMPTTSGTFSQPWQVPITSSGMDMTNYWNWDDIDALVSTDLNMPWDDSEIKP</sequence>
<dbReference type="STRING" id="3641.A0A061GMJ2"/>
<evidence type="ECO:0000256" key="9">
    <source>
        <dbReference type="RuleBase" id="RU369094"/>
    </source>
</evidence>
<organism evidence="12 13">
    <name type="scientific">Theobroma cacao</name>
    <name type="common">Cacao</name>
    <name type="synonym">Cocoa</name>
    <dbReference type="NCBI Taxonomy" id="3641"/>
    <lineage>
        <taxon>Eukaryota</taxon>
        <taxon>Viridiplantae</taxon>
        <taxon>Streptophyta</taxon>
        <taxon>Embryophyta</taxon>
        <taxon>Tracheophyta</taxon>
        <taxon>Spermatophyta</taxon>
        <taxon>Magnoliopsida</taxon>
        <taxon>eudicotyledons</taxon>
        <taxon>Gunneridae</taxon>
        <taxon>Pentapetalae</taxon>
        <taxon>rosids</taxon>
        <taxon>malvids</taxon>
        <taxon>Malvales</taxon>
        <taxon>Malvaceae</taxon>
        <taxon>Byttnerioideae</taxon>
        <taxon>Theobroma</taxon>
    </lineage>
</organism>
<dbReference type="GO" id="GO:0008270">
    <property type="term" value="F:zinc ion binding"/>
    <property type="evidence" value="ECO:0007669"/>
    <property type="project" value="UniProtKB-KW"/>
</dbReference>
<dbReference type="Gramene" id="EOY28319">
    <property type="protein sequence ID" value="EOY28319"/>
    <property type="gene ID" value="TCM_029918"/>
</dbReference>
<keyword evidence="4 9" id="KW-0805">Transcription regulation</keyword>
<dbReference type="InterPro" id="IPR045174">
    <property type="entry name" value="Dof"/>
</dbReference>
<name>A0A061GMJ2_THECC</name>
<comment type="subcellular location">
    <subcellularLocation>
        <location evidence="8 9">Nucleus</location>
    </subcellularLocation>
</comment>
<dbReference type="Proteomes" id="UP000026915">
    <property type="component" value="Chromosome 6"/>
</dbReference>
<dbReference type="AlphaFoldDB" id="A0A061GMJ2"/>
<feature type="region of interest" description="Disordered" evidence="10">
    <location>
        <begin position="150"/>
        <end position="194"/>
    </location>
</feature>
<dbReference type="InParanoid" id="A0A061GMJ2"/>
<evidence type="ECO:0000256" key="1">
    <source>
        <dbReference type="ARBA" id="ARBA00022723"/>
    </source>
</evidence>
<keyword evidence="6 9" id="KW-0804">Transcription</keyword>
<dbReference type="HOGENOM" id="CLU_870431_0_0_1"/>
<protein>
    <recommendedName>
        <fullName evidence="9">Dof zinc finger protein</fullName>
    </recommendedName>
</protein>
<evidence type="ECO:0000256" key="10">
    <source>
        <dbReference type="SAM" id="MobiDB-lite"/>
    </source>
</evidence>
<keyword evidence="1 9" id="KW-0479">Metal-binding</keyword>